<reference evidence="1 2" key="1">
    <citation type="submission" date="2019-02" db="EMBL/GenBank/DDBJ databases">
        <title>Deep-cultivation of Planctomycetes and their phenomic and genomic characterization uncovers novel biology.</title>
        <authorList>
            <person name="Wiegand S."/>
            <person name="Jogler M."/>
            <person name="Boedeker C."/>
            <person name="Pinto D."/>
            <person name="Vollmers J."/>
            <person name="Rivas-Marin E."/>
            <person name="Kohn T."/>
            <person name="Peeters S.H."/>
            <person name="Heuer A."/>
            <person name="Rast P."/>
            <person name="Oberbeckmann S."/>
            <person name="Bunk B."/>
            <person name="Jeske O."/>
            <person name="Meyerdierks A."/>
            <person name="Storesund J.E."/>
            <person name="Kallscheuer N."/>
            <person name="Luecker S."/>
            <person name="Lage O.M."/>
            <person name="Pohl T."/>
            <person name="Merkel B.J."/>
            <person name="Hornburger P."/>
            <person name="Mueller R.-W."/>
            <person name="Bruemmer F."/>
            <person name="Labrenz M."/>
            <person name="Spormann A.M."/>
            <person name="Op den Camp H."/>
            <person name="Overmann J."/>
            <person name="Amann R."/>
            <person name="Jetten M.S.M."/>
            <person name="Mascher T."/>
            <person name="Medema M.H."/>
            <person name="Devos D.P."/>
            <person name="Kaster A.-K."/>
            <person name="Ovreas L."/>
            <person name="Rohde M."/>
            <person name="Galperin M.Y."/>
            <person name="Jogler C."/>
        </authorList>
    </citation>
    <scope>NUCLEOTIDE SEQUENCE [LARGE SCALE GENOMIC DNA]</scope>
    <source>
        <strain evidence="1 2">K23_9</strain>
    </source>
</reference>
<dbReference type="EMBL" id="CP036526">
    <property type="protein sequence ID" value="QDT13813.1"/>
    <property type="molecule type" value="Genomic_DNA"/>
</dbReference>
<proteinExistence type="predicted"/>
<organism evidence="1 2">
    <name type="scientific">Stieleria marina</name>
    <dbReference type="NCBI Taxonomy" id="1930275"/>
    <lineage>
        <taxon>Bacteria</taxon>
        <taxon>Pseudomonadati</taxon>
        <taxon>Planctomycetota</taxon>
        <taxon>Planctomycetia</taxon>
        <taxon>Pirellulales</taxon>
        <taxon>Pirellulaceae</taxon>
        <taxon>Stieleria</taxon>
    </lineage>
</organism>
<evidence type="ECO:0000313" key="1">
    <source>
        <dbReference type="EMBL" id="QDT13813.1"/>
    </source>
</evidence>
<sequence>MGYKVLDAGYRLAQHEKSKNSPATPFAGYFLLCKEQSAYP</sequence>
<accession>A0A517P379</accession>
<gene>
    <name evidence="1" type="ORF">K239x_58330</name>
</gene>
<dbReference type="AlphaFoldDB" id="A0A517P379"/>
<evidence type="ECO:0000313" key="2">
    <source>
        <dbReference type="Proteomes" id="UP000319817"/>
    </source>
</evidence>
<name>A0A517P379_9BACT</name>
<protein>
    <submittedName>
        <fullName evidence="1">Uncharacterized protein</fullName>
    </submittedName>
</protein>
<keyword evidence="2" id="KW-1185">Reference proteome</keyword>
<dbReference type="Proteomes" id="UP000319817">
    <property type="component" value="Chromosome"/>
</dbReference>